<organism evidence="1 2">
    <name type="scientific">Bradyrhizobium yuanmingense</name>
    <dbReference type="NCBI Taxonomy" id="108015"/>
    <lineage>
        <taxon>Bacteria</taxon>
        <taxon>Pseudomonadati</taxon>
        <taxon>Pseudomonadota</taxon>
        <taxon>Alphaproteobacteria</taxon>
        <taxon>Hyphomicrobiales</taxon>
        <taxon>Nitrobacteraceae</taxon>
        <taxon>Bradyrhizobium</taxon>
    </lineage>
</organism>
<sequence length="239" mass="27109">MKQLKDIAIEAHGGLDRWRQFEQVSADLVQGGVLWSLKGQAVTLERTNVTVGLKRQWASHAPFGADHRRSRFEPSRVALEADNGTVLEELLEPRASFAGHELQTPWTELQLAYFAGCAMWTYLNMPFLLAWPRLETEELEPWPTDSGDWRRLAVRFPAEIATHSTVQTLYFDGEGLLKRHDYNVEISGNTPGAHIIEDYTEVSGIKFPTKRRIYSRQPDGSFSTEPLVVSIDLSNIRLS</sequence>
<dbReference type="EMBL" id="FMAE01000006">
    <property type="protein sequence ID" value="SCB39918.1"/>
    <property type="molecule type" value="Genomic_DNA"/>
</dbReference>
<dbReference type="RefSeq" id="WP_036027003.1">
    <property type="nucleotide sequence ID" value="NZ_FMAE01000006.1"/>
</dbReference>
<protein>
    <submittedName>
        <fullName evidence="1">Uncharacterized protein</fullName>
    </submittedName>
</protein>
<reference evidence="1 2" key="1">
    <citation type="submission" date="2016-08" db="EMBL/GenBank/DDBJ databases">
        <authorList>
            <person name="Seilhamer J.J."/>
        </authorList>
    </citation>
    <scope>NUCLEOTIDE SEQUENCE [LARGE SCALE GENOMIC DNA]</scope>
    <source>
        <strain evidence="1 2">CCBAU 10071</strain>
    </source>
</reference>
<dbReference type="AlphaFoldDB" id="A0A1C3WIZ4"/>
<gene>
    <name evidence="1" type="ORF">GA0061099_1006235</name>
</gene>
<dbReference type="Proteomes" id="UP000183174">
    <property type="component" value="Unassembled WGS sequence"/>
</dbReference>
<proteinExistence type="predicted"/>
<evidence type="ECO:0000313" key="1">
    <source>
        <dbReference type="EMBL" id="SCB39918.1"/>
    </source>
</evidence>
<accession>A0A1C3WIZ4</accession>
<evidence type="ECO:0000313" key="2">
    <source>
        <dbReference type="Proteomes" id="UP000183174"/>
    </source>
</evidence>
<name>A0A1C3WIZ4_9BRAD</name>